<feature type="compositionally biased region" description="Low complexity" evidence="1">
    <location>
        <begin position="63"/>
        <end position="75"/>
    </location>
</feature>
<evidence type="ECO:0000313" key="3">
    <source>
        <dbReference type="Proteomes" id="UP000324222"/>
    </source>
</evidence>
<feature type="region of interest" description="Disordered" evidence="1">
    <location>
        <begin position="63"/>
        <end position="90"/>
    </location>
</feature>
<evidence type="ECO:0000256" key="1">
    <source>
        <dbReference type="SAM" id="MobiDB-lite"/>
    </source>
</evidence>
<organism evidence="2 3">
    <name type="scientific">Portunus trituberculatus</name>
    <name type="common">Swimming crab</name>
    <name type="synonym">Neptunus trituberculatus</name>
    <dbReference type="NCBI Taxonomy" id="210409"/>
    <lineage>
        <taxon>Eukaryota</taxon>
        <taxon>Metazoa</taxon>
        <taxon>Ecdysozoa</taxon>
        <taxon>Arthropoda</taxon>
        <taxon>Crustacea</taxon>
        <taxon>Multicrustacea</taxon>
        <taxon>Malacostraca</taxon>
        <taxon>Eumalacostraca</taxon>
        <taxon>Eucarida</taxon>
        <taxon>Decapoda</taxon>
        <taxon>Pleocyemata</taxon>
        <taxon>Brachyura</taxon>
        <taxon>Eubrachyura</taxon>
        <taxon>Portunoidea</taxon>
        <taxon>Portunidae</taxon>
        <taxon>Portuninae</taxon>
        <taxon>Portunus</taxon>
    </lineage>
</organism>
<keyword evidence="3" id="KW-1185">Reference proteome</keyword>
<gene>
    <name evidence="2" type="ORF">E2C01_004400</name>
</gene>
<dbReference type="Proteomes" id="UP000324222">
    <property type="component" value="Unassembled WGS sequence"/>
</dbReference>
<reference evidence="2 3" key="1">
    <citation type="submission" date="2019-05" db="EMBL/GenBank/DDBJ databases">
        <title>Another draft genome of Portunus trituberculatus and its Hox gene families provides insights of decapod evolution.</title>
        <authorList>
            <person name="Jeong J.-H."/>
            <person name="Song I."/>
            <person name="Kim S."/>
            <person name="Choi T."/>
            <person name="Kim D."/>
            <person name="Ryu S."/>
            <person name="Kim W."/>
        </authorList>
    </citation>
    <scope>NUCLEOTIDE SEQUENCE [LARGE SCALE GENOMIC DNA]</scope>
    <source>
        <tissue evidence="2">Muscle</tissue>
    </source>
</reference>
<accession>A0A5B7CSW4</accession>
<dbReference type="EMBL" id="VSRR010000178">
    <property type="protein sequence ID" value="MPC11724.1"/>
    <property type="molecule type" value="Genomic_DNA"/>
</dbReference>
<evidence type="ECO:0000313" key="2">
    <source>
        <dbReference type="EMBL" id="MPC11724.1"/>
    </source>
</evidence>
<protein>
    <submittedName>
        <fullName evidence="2">Uncharacterized protein</fullName>
    </submittedName>
</protein>
<name>A0A5B7CSW4_PORTR</name>
<sequence>METRCLSPSCSTWAEVDLQVNGFPAKVTHALTHTPTQHSSDLLLLLLFVLNLAHHATTTLTTATTTTTTPLPTTTWPTNKQASKARGRPAGGAEVLISITDGFQMPSPCPSPATRRVASPPCLPRFLNRHYRHSQLPRVAKLT</sequence>
<comment type="caution">
    <text evidence="2">The sequence shown here is derived from an EMBL/GenBank/DDBJ whole genome shotgun (WGS) entry which is preliminary data.</text>
</comment>
<proteinExistence type="predicted"/>
<dbReference type="AlphaFoldDB" id="A0A5B7CSW4"/>